<evidence type="ECO:0000313" key="2">
    <source>
        <dbReference type="EMBL" id="RDH40482.1"/>
    </source>
</evidence>
<dbReference type="GO" id="GO:0004479">
    <property type="term" value="F:methionyl-tRNA formyltransferase activity"/>
    <property type="evidence" value="ECO:0007669"/>
    <property type="project" value="TreeGrafter"/>
</dbReference>
<dbReference type="Pfam" id="PF00551">
    <property type="entry name" value="Formyl_trans_N"/>
    <property type="match status" value="1"/>
</dbReference>
<dbReference type="InterPro" id="IPR036477">
    <property type="entry name" value="Formyl_transf_N_sf"/>
</dbReference>
<dbReference type="PANTHER" id="PTHR11138">
    <property type="entry name" value="METHIONYL-TRNA FORMYLTRANSFERASE"/>
    <property type="match status" value="1"/>
</dbReference>
<dbReference type="Proteomes" id="UP000226429">
    <property type="component" value="Unassembled WGS sequence"/>
</dbReference>
<dbReference type="AlphaFoldDB" id="A0A370CHY6"/>
<reference evidence="2 3" key="2">
    <citation type="journal article" date="2018" name="J. Invertebr. Pathol.">
        <title>'Candidatus Aquirickettsiella gammari' (Gammaproteobacteria: Legionellales: Coxiellaceae): A bacterial pathogen of the freshwater crustacean Gammarus fossarum (Malacostraca: Amphipoda).</title>
        <authorList>
            <person name="Bojko J."/>
            <person name="Dunn A.M."/>
            <person name="Stebbing P.D."/>
            <person name="van Aerle R."/>
            <person name="Bacela-Spychalska K."/>
            <person name="Bean T.P."/>
            <person name="Urrutia A."/>
            <person name="Stentiford G.D."/>
        </authorList>
    </citation>
    <scope>NUCLEOTIDE SEQUENCE [LARGE SCALE GENOMIC DNA]</scope>
    <source>
        <strain evidence="2">RA15029</strain>
    </source>
</reference>
<reference evidence="2 3" key="1">
    <citation type="journal article" date="2017" name="Int. J. Syst. Evol. Microbiol.">
        <title>Aquarickettsiella crustaci n. gen. n. sp. (Gammaproteobacteria: Legionellales: Coxiellaceae); a bacterial pathogen of the freshwater crustacean: Gammarus fossarum (Malacostraca: Amphipoda).</title>
        <authorList>
            <person name="Bojko J."/>
            <person name="Dunn A.M."/>
            <person name="Stebbing P.D."/>
            <person name="Van Aerle R."/>
            <person name="Bacela-Spychalska K."/>
            <person name="Bean T.P."/>
            <person name="Stentiford G.D."/>
        </authorList>
    </citation>
    <scope>NUCLEOTIDE SEQUENCE [LARGE SCALE GENOMIC DNA]</scope>
    <source>
        <strain evidence="2">RA15029</strain>
    </source>
</reference>
<dbReference type="EMBL" id="NMOS02000008">
    <property type="protein sequence ID" value="RDH40482.1"/>
    <property type="molecule type" value="Genomic_DNA"/>
</dbReference>
<proteinExistence type="predicted"/>
<dbReference type="InterPro" id="IPR002376">
    <property type="entry name" value="Formyl_transf_N"/>
</dbReference>
<sequence>MSFRCILVGEGNLTFIFCKLLAKSQLNLVLVITSNNKIIQWCHENKISFICSQSDYTEQLYKIDFEYLICAINENKLSEKIISRATICSVNYHDSILPNYAGVHATAWSILNGETHHGITWHVMNNEIDSGDIVLSKQFNLSQQETSLSLNIKCFDAAIQSFPNLIEILLAPPLKLTQQQKNTKSFFYKADKPKSNGLLTTEMTLHDIYRLLNASQFGHIDNDFYSVKIQISSSYYYILRAKCIFSDHAEPSGKIVEIAEDFITVTARGGYLQIMILAEVGHIISIGDVVSKHVLRINQKILTEFNSTTKSYSELVRKNHFHEKKFIEKYRNLSIPLASFDDVTDNNKTTSSCYSIIHSKKITVSKAEFLEHFCELITKFMLRPDFILPIQHSEYSDIKDYKGLFLKYGFIYYNNANLSSSKTVNVSLEKQLGNLPFIQADIKWRYRGLDNDIYCLPLALSFEKKIFGNSKFILQLHQNKLSVFHNASLATVTPRLKEQLSLFVANMI</sequence>
<organism evidence="2 3">
    <name type="scientific">Candidatus Aquirickettsiella gammari</name>
    <dbReference type="NCBI Taxonomy" id="2016198"/>
    <lineage>
        <taxon>Bacteria</taxon>
        <taxon>Pseudomonadati</taxon>
        <taxon>Pseudomonadota</taxon>
        <taxon>Gammaproteobacteria</taxon>
        <taxon>Legionellales</taxon>
        <taxon>Coxiellaceae</taxon>
        <taxon>Candidatus Aquirickettsiella</taxon>
    </lineage>
</organism>
<name>A0A370CHY6_9COXI</name>
<evidence type="ECO:0000259" key="1">
    <source>
        <dbReference type="Pfam" id="PF00551"/>
    </source>
</evidence>
<dbReference type="GO" id="GO:0005829">
    <property type="term" value="C:cytosol"/>
    <property type="evidence" value="ECO:0007669"/>
    <property type="project" value="TreeGrafter"/>
</dbReference>
<gene>
    <name evidence="2" type="ORF">CFE62_003745</name>
</gene>
<dbReference type="SUPFAM" id="SSF53328">
    <property type="entry name" value="Formyltransferase"/>
    <property type="match status" value="1"/>
</dbReference>
<accession>A0A370CHY6</accession>
<comment type="caution">
    <text evidence="2">The sequence shown here is derived from an EMBL/GenBank/DDBJ whole genome shotgun (WGS) entry which is preliminary data.</text>
</comment>
<dbReference type="Gene3D" id="3.40.50.12230">
    <property type="match status" value="1"/>
</dbReference>
<protein>
    <recommendedName>
        <fullName evidence="1">Formyl transferase N-terminal domain-containing protein</fullName>
    </recommendedName>
</protein>
<evidence type="ECO:0000313" key="3">
    <source>
        <dbReference type="Proteomes" id="UP000226429"/>
    </source>
</evidence>
<feature type="domain" description="Formyl transferase N-terminal" evidence="1">
    <location>
        <begin position="53"/>
        <end position="163"/>
    </location>
</feature>
<dbReference type="PANTHER" id="PTHR11138:SF5">
    <property type="entry name" value="METHIONYL-TRNA FORMYLTRANSFERASE, MITOCHONDRIAL"/>
    <property type="match status" value="1"/>
</dbReference>
<keyword evidence="3" id="KW-1185">Reference proteome</keyword>